<accession>A0ABW7Q9N9</accession>
<dbReference type="SUPFAM" id="SSF81296">
    <property type="entry name" value="E set domains"/>
    <property type="match status" value="1"/>
</dbReference>
<organism evidence="6 7">
    <name type="scientific">Microbacterium alkaliflavum</name>
    <dbReference type="NCBI Taxonomy" id="3248839"/>
    <lineage>
        <taxon>Bacteria</taxon>
        <taxon>Bacillati</taxon>
        <taxon>Actinomycetota</taxon>
        <taxon>Actinomycetes</taxon>
        <taxon>Micrococcales</taxon>
        <taxon>Microbacteriaceae</taxon>
        <taxon>Microbacterium</taxon>
    </lineage>
</organism>
<evidence type="ECO:0000259" key="3">
    <source>
        <dbReference type="Pfam" id="PF13205"/>
    </source>
</evidence>
<dbReference type="EMBL" id="JBIQWL010000005">
    <property type="protein sequence ID" value="MFH8251590.1"/>
    <property type="molecule type" value="Genomic_DNA"/>
</dbReference>
<dbReference type="PROSITE" id="PS51257">
    <property type="entry name" value="PROKAR_LIPOPROTEIN"/>
    <property type="match status" value="1"/>
</dbReference>
<keyword evidence="7" id="KW-1185">Reference proteome</keyword>
<feature type="domain" description="N,N-dimethylformamidase beta subunit-like C-terminal" evidence="5">
    <location>
        <begin position="91"/>
        <end position="486"/>
    </location>
</feature>
<evidence type="ECO:0000259" key="5">
    <source>
        <dbReference type="Pfam" id="PF20254"/>
    </source>
</evidence>
<keyword evidence="1 2" id="KW-0732">Signal</keyword>
<dbReference type="InterPro" id="IPR014756">
    <property type="entry name" value="Ig_E-set"/>
</dbReference>
<dbReference type="Proteomes" id="UP001610861">
    <property type="component" value="Unassembled WGS sequence"/>
</dbReference>
<comment type="caution">
    <text evidence="6">The sequence shown here is derived from an EMBL/GenBank/DDBJ whole genome shotgun (WGS) entry which is preliminary data.</text>
</comment>
<feature type="signal peptide" evidence="2">
    <location>
        <begin position="1"/>
        <end position="20"/>
    </location>
</feature>
<dbReference type="InterPro" id="IPR046540">
    <property type="entry name" value="DMFA2_C"/>
</dbReference>
<feature type="domain" description="SbsA Ig-like" evidence="3">
    <location>
        <begin position="1309"/>
        <end position="1399"/>
    </location>
</feature>
<evidence type="ECO:0000313" key="7">
    <source>
        <dbReference type="Proteomes" id="UP001610861"/>
    </source>
</evidence>
<evidence type="ECO:0000259" key="4">
    <source>
        <dbReference type="Pfam" id="PF13313"/>
    </source>
</evidence>
<dbReference type="Pfam" id="PF13205">
    <property type="entry name" value="Big_5"/>
    <property type="match status" value="3"/>
</dbReference>
<feature type="domain" description="SbsA Ig-like" evidence="3">
    <location>
        <begin position="1050"/>
        <end position="1144"/>
    </location>
</feature>
<feature type="domain" description="DUF4082" evidence="4">
    <location>
        <begin position="1161"/>
        <end position="1302"/>
    </location>
</feature>
<gene>
    <name evidence="6" type="ORF">ACH3VR_14570</name>
</gene>
<dbReference type="Gene3D" id="2.60.40.3710">
    <property type="match status" value="1"/>
</dbReference>
<dbReference type="Pfam" id="PF20254">
    <property type="entry name" value="DMFA2_C"/>
    <property type="match status" value="1"/>
</dbReference>
<name>A0ABW7Q9N9_9MICO</name>
<proteinExistence type="predicted"/>
<protein>
    <submittedName>
        <fullName evidence="6">DUF4082 domain-containing protein</fullName>
    </submittedName>
</protein>
<reference evidence="6 7" key="1">
    <citation type="submission" date="2024-09" db="EMBL/GenBank/DDBJ databases">
        <authorList>
            <person name="Pan X."/>
        </authorList>
    </citation>
    <scope>NUCLEOTIDE SEQUENCE [LARGE SCALE GENOMIC DNA]</scope>
    <source>
        <strain evidence="6 7">B2969</strain>
    </source>
</reference>
<dbReference type="InterPro" id="IPR032812">
    <property type="entry name" value="SbsA_Ig"/>
</dbReference>
<evidence type="ECO:0000313" key="6">
    <source>
        <dbReference type="EMBL" id="MFH8251590.1"/>
    </source>
</evidence>
<feature type="domain" description="DUF4082" evidence="4">
    <location>
        <begin position="1415"/>
        <end position="1556"/>
    </location>
</feature>
<dbReference type="Gene3D" id="2.60.40.650">
    <property type="match status" value="1"/>
</dbReference>
<dbReference type="InterPro" id="IPR025141">
    <property type="entry name" value="DUF4082"/>
</dbReference>
<dbReference type="Pfam" id="PF17957">
    <property type="entry name" value="Big_7"/>
    <property type="match status" value="1"/>
</dbReference>
<evidence type="ECO:0000256" key="1">
    <source>
        <dbReference type="ARBA" id="ARBA00022729"/>
    </source>
</evidence>
<dbReference type="Pfam" id="PF13313">
    <property type="entry name" value="DUF4082"/>
    <property type="match status" value="4"/>
</dbReference>
<sequence length="1564" mass="162118">MRALAALAAAALLVSAFVAAQPTAAQAAGSSCGANINLIACENSKPGADPSTWQIEGAGDDSIQGFATDISVNAGQRIDFKIDTDASAYSIDIYRTGWYQGLGARHIASVTPSARLPQRQPQCVTDVTTDLYDCGTWGVSASWNVPADAVSGVYIALLERADNHGASHIIFVVRNDGNHSDVLFQTSDPTWNAYNTYGGASFYQGGSIGRALKLSYNRPFATRNWQNGRDFYFSSEFAQVRFLERNGYDVSYLAGVDTDRRGSELLNHKVFLSVGHDEYWSAAQRHNIEAARNAGVNLQFLSGNEAYWHTRYEPSIDGMNTSYRTLVTYKETWANAKIDPSPEWTGTWRDPRFADASTGGHLPENALTGTMYVVNNSDSPVTVNSDEGKLRLWRNTGLSSLASGTSAQLAPHTVGYESDEDVDNGFRPAGLIRLSTTVAATSEYLVDYGNTVVPGTTQHHVTMYRAPSGALVFSAGSVQWAWGLDSTHDGQGAAPDTRMQQAQINLLADMGAQPTTLMSGLTAATKSTDTTAPTTTITTPTAGQSIANGASVTVTGTASDVGGRVAGVEVSTDGGATWHAAQGRESWTYTYSQQGLGQATIIARAIDDSANYSAAGVTRTVTATGPASVFGNVTPPIPSSTDVSAVELGLRFTPDSSGFVTGVRFYKGSANTGAHVGSLWDAAGNRIASVSFTNETATGWQTARFFTAVPVTAGATYTVSYSAPNGGYAYTEIYWPYLAKASTPVTVPSGVGANAPGVFGTVGQRPTSTFHDANYYVDPLFERTDSSPIRVQPADPIAGSSSASLTGPVTATFSRPVVASTVQFTVKNASGAAVAGTTTYDATSRNGSFTPTAAFQPSTVYTVTPSATDSNGVGVETGSSWSFTTQAVDLPEGQCPCSLYPESARPMLASGGDSSSVTIGVRFSVDLSGTISALKFFKGQGNAGQHVASLWKADGTKLATATFAAESTFGWQTVQLSTPIAVSAGQTYVVSYVATQGGYAVDFNKYASAVKRGPINVPANGGAFTYQGGFPSSTSSSSYLVDVVYTPAAQPPVVTSTAPAAGAFEVPANAPVSVTFSGAIATGFVGQVTANGAAVAGTWSLSADGKTATFAHSADLPVGSQVVAKLTKVVGANGAAVPDVSWSFAVVQDPNETVVSLFAGQTPQVVDGGDSSSVELGFSFTTTVAGEVRGVRFYKGQLNTGQHTGTLWGPSGQVLAQVVFQGESASGWQRATFSTPVHITPGTSYTISYLAPNGGYSYTSGAFAQAVTSGPLTAAASTNGVYRYGTGGAMPTNTWGSTSYAVDVEFVADPPITSVTPAQGATGVAVSTTVTATFGRDVASKSPTISLAGPAGAVAGASVYNATTRTVTFTPSAPLANLITYTASVKLGASTISTWTFRTTQASGQTAPVTFFGNAVPPAPTGADGTPIEVGTAFQVSQNASVTAIRFYKESVNTGTHRGTVWSSDGQALAQVTFTGESGSGWQKAELSTPLAIVPGQTYVVSVFMPNGGYSIQGGYFNNPVTAGIVTMPSGANGRYLYTSTGGLPVSSWNSTAYFVDAEIVTTQ</sequence>
<feature type="domain" description="DUF4082" evidence="4">
    <location>
        <begin position="906"/>
        <end position="1041"/>
    </location>
</feature>
<feature type="domain" description="SbsA Ig-like" evidence="3">
    <location>
        <begin position="785"/>
        <end position="885"/>
    </location>
</feature>
<feature type="chain" id="PRO_5045065913" evidence="2">
    <location>
        <begin position="21"/>
        <end position="1564"/>
    </location>
</feature>
<feature type="domain" description="DUF4082" evidence="4">
    <location>
        <begin position="633"/>
        <end position="777"/>
    </location>
</feature>
<dbReference type="RefSeq" id="WP_397557044.1">
    <property type="nucleotide sequence ID" value="NZ_JBIQWL010000005.1"/>
</dbReference>
<evidence type="ECO:0000256" key="2">
    <source>
        <dbReference type="SAM" id="SignalP"/>
    </source>
</evidence>